<organism evidence="4 5">
    <name type="scientific">Legionella quinlivanii</name>
    <dbReference type="NCBI Taxonomy" id="45073"/>
    <lineage>
        <taxon>Bacteria</taxon>
        <taxon>Pseudomonadati</taxon>
        <taxon>Pseudomonadota</taxon>
        <taxon>Gammaproteobacteria</taxon>
        <taxon>Legionellales</taxon>
        <taxon>Legionellaceae</taxon>
        <taxon>Legionella</taxon>
    </lineage>
</organism>
<evidence type="ECO:0000313" key="5">
    <source>
        <dbReference type="Proteomes" id="UP000054618"/>
    </source>
</evidence>
<dbReference type="AlphaFoldDB" id="A0A0W0Y579"/>
<name>A0A0W0Y579_9GAMM</name>
<keyword evidence="1 4" id="KW-0489">Methyltransferase</keyword>
<dbReference type="InterPro" id="IPR029063">
    <property type="entry name" value="SAM-dependent_MTases_sf"/>
</dbReference>
<dbReference type="Proteomes" id="UP000054618">
    <property type="component" value="Unassembled WGS sequence"/>
</dbReference>
<evidence type="ECO:0000256" key="1">
    <source>
        <dbReference type="ARBA" id="ARBA00022603"/>
    </source>
</evidence>
<accession>A0A0W0Y579</accession>
<sequence length="276" mass="31187">MGIYMSLKAMYNQISGHYATADKFGSLSLSHHEAIAQIKKAHLGQRPHYKVLDLGVGNGAFLKQLKQYMPEADFTGIDISSEMLKEASQTLDLTAIEGSATEASRFLPQHSQDLVLAHFVNAYIPIHTLFNEANQLTRANGHFSLITTTYESFPIAQQQLAQFIAEDSLISTVVGHYYKAMVKNTTVASGLDELKHVFDQHHFKIEQHKRLAIPITLNNIDELATFGIEGTWFLNSISIRMLPKNFLIQRLKRLFSKIFTFPYHDTHIIDVILAKK</sequence>
<reference evidence="4 5" key="1">
    <citation type="submission" date="2015-11" db="EMBL/GenBank/DDBJ databases">
        <title>Genomic analysis of 38 Legionella species identifies large and diverse effector repertoires.</title>
        <authorList>
            <person name="Burstein D."/>
            <person name="Amaro F."/>
            <person name="Zusman T."/>
            <person name="Lifshitz Z."/>
            <person name="Cohen O."/>
            <person name="Gilbert J.A."/>
            <person name="Pupko T."/>
            <person name="Shuman H.A."/>
            <person name="Segal G."/>
        </authorList>
    </citation>
    <scope>NUCLEOTIDE SEQUENCE [LARGE SCALE GENOMIC DNA]</scope>
    <source>
        <strain evidence="4 5">CDC#1442-AUS-E</strain>
    </source>
</reference>
<dbReference type="CDD" id="cd02440">
    <property type="entry name" value="AdoMet_MTases"/>
    <property type="match status" value="1"/>
</dbReference>
<evidence type="ECO:0000259" key="3">
    <source>
        <dbReference type="Pfam" id="PF13649"/>
    </source>
</evidence>
<evidence type="ECO:0000256" key="2">
    <source>
        <dbReference type="ARBA" id="ARBA00022679"/>
    </source>
</evidence>
<keyword evidence="5" id="KW-1185">Reference proteome</keyword>
<dbReference type="SUPFAM" id="SSF53335">
    <property type="entry name" value="S-adenosyl-L-methionine-dependent methyltransferases"/>
    <property type="match status" value="1"/>
</dbReference>
<comment type="caution">
    <text evidence="4">The sequence shown here is derived from an EMBL/GenBank/DDBJ whole genome shotgun (WGS) entry which is preliminary data.</text>
</comment>
<keyword evidence="2 4" id="KW-0808">Transferase</keyword>
<dbReference type="PANTHER" id="PTHR44942">
    <property type="entry name" value="METHYLTRANSF_11 DOMAIN-CONTAINING PROTEIN"/>
    <property type="match status" value="1"/>
</dbReference>
<protein>
    <submittedName>
        <fullName evidence="4">Small-molecule methyltransferase IraA</fullName>
    </submittedName>
</protein>
<feature type="domain" description="Methyltransferase" evidence="3">
    <location>
        <begin position="51"/>
        <end position="141"/>
    </location>
</feature>
<gene>
    <name evidence="4" type="primary">iraA</name>
    <name evidence="4" type="ORF">Lqui_0654</name>
</gene>
<dbReference type="PANTHER" id="PTHR44942:SF4">
    <property type="entry name" value="METHYLTRANSFERASE TYPE 11 DOMAIN-CONTAINING PROTEIN"/>
    <property type="match status" value="1"/>
</dbReference>
<dbReference type="Gene3D" id="3.40.50.150">
    <property type="entry name" value="Vaccinia Virus protein VP39"/>
    <property type="match status" value="1"/>
</dbReference>
<dbReference type="GO" id="GO:0032259">
    <property type="term" value="P:methylation"/>
    <property type="evidence" value="ECO:0007669"/>
    <property type="project" value="UniProtKB-KW"/>
</dbReference>
<dbReference type="STRING" id="45073.Lqui_0654"/>
<dbReference type="EMBL" id="LNYS01000006">
    <property type="protein sequence ID" value="KTD51810.1"/>
    <property type="molecule type" value="Genomic_DNA"/>
</dbReference>
<dbReference type="InterPro" id="IPR041698">
    <property type="entry name" value="Methyltransf_25"/>
</dbReference>
<dbReference type="GO" id="GO:0008168">
    <property type="term" value="F:methyltransferase activity"/>
    <property type="evidence" value="ECO:0007669"/>
    <property type="project" value="UniProtKB-KW"/>
</dbReference>
<proteinExistence type="predicted"/>
<dbReference type="InterPro" id="IPR051052">
    <property type="entry name" value="Diverse_substrate_MTase"/>
</dbReference>
<dbReference type="PATRIC" id="fig|45073.5.peg.687"/>
<evidence type="ECO:0000313" key="4">
    <source>
        <dbReference type="EMBL" id="KTD51810.1"/>
    </source>
</evidence>
<dbReference type="Pfam" id="PF13649">
    <property type="entry name" value="Methyltransf_25"/>
    <property type="match status" value="1"/>
</dbReference>